<dbReference type="CDD" id="cd06267">
    <property type="entry name" value="PBP1_LacI_sugar_binding-like"/>
    <property type="match status" value="1"/>
</dbReference>
<dbReference type="Gene3D" id="1.10.260.40">
    <property type="entry name" value="lambda repressor-like DNA-binding domains"/>
    <property type="match status" value="1"/>
</dbReference>
<dbReference type="SMART" id="SM00354">
    <property type="entry name" value="HTH_LACI"/>
    <property type="match status" value="1"/>
</dbReference>
<evidence type="ECO:0000256" key="3">
    <source>
        <dbReference type="ARBA" id="ARBA00023125"/>
    </source>
</evidence>
<evidence type="ECO:0000256" key="2">
    <source>
        <dbReference type="ARBA" id="ARBA00023015"/>
    </source>
</evidence>
<proteinExistence type="predicted"/>
<dbReference type="SUPFAM" id="SSF53822">
    <property type="entry name" value="Periplasmic binding protein-like I"/>
    <property type="match status" value="1"/>
</dbReference>
<evidence type="ECO:0000259" key="5">
    <source>
        <dbReference type="PROSITE" id="PS50932"/>
    </source>
</evidence>
<evidence type="ECO:0000313" key="7">
    <source>
        <dbReference type="Proteomes" id="UP000184088"/>
    </source>
</evidence>
<organism evidence="6 7">
    <name type="scientific">Caldanaerobius fijiensis DSM 17918</name>
    <dbReference type="NCBI Taxonomy" id="1121256"/>
    <lineage>
        <taxon>Bacteria</taxon>
        <taxon>Bacillati</taxon>
        <taxon>Bacillota</taxon>
        <taxon>Clostridia</taxon>
        <taxon>Thermoanaerobacterales</taxon>
        <taxon>Thermoanaerobacteraceae</taxon>
        <taxon>Caldanaerobius</taxon>
    </lineage>
</organism>
<dbReference type="AlphaFoldDB" id="A0A1M5CLH6"/>
<dbReference type="InterPro" id="IPR000843">
    <property type="entry name" value="HTH_LacI"/>
</dbReference>
<dbReference type="RefSeq" id="WP_084111220.1">
    <property type="nucleotide sequence ID" value="NZ_FQVH01000029.1"/>
</dbReference>
<reference evidence="6 7" key="1">
    <citation type="submission" date="2016-11" db="EMBL/GenBank/DDBJ databases">
        <authorList>
            <person name="Jaros S."/>
            <person name="Januszkiewicz K."/>
            <person name="Wedrychowicz H."/>
        </authorList>
    </citation>
    <scope>NUCLEOTIDE SEQUENCE [LARGE SCALE GENOMIC DNA]</scope>
    <source>
        <strain evidence="6 7">DSM 17918</strain>
    </source>
</reference>
<dbReference type="GO" id="GO:0003700">
    <property type="term" value="F:DNA-binding transcription factor activity"/>
    <property type="evidence" value="ECO:0007669"/>
    <property type="project" value="TreeGrafter"/>
</dbReference>
<dbReference type="Pfam" id="PF00356">
    <property type="entry name" value="LacI"/>
    <property type="match status" value="1"/>
</dbReference>
<dbReference type="PROSITE" id="PS00356">
    <property type="entry name" value="HTH_LACI_1"/>
    <property type="match status" value="1"/>
</dbReference>
<keyword evidence="1" id="KW-0678">Repressor</keyword>
<dbReference type="GO" id="GO:0000976">
    <property type="term" value="F:transcription cis-regulatory region binding"/>
    <property type="evidence" value="ECO:0007669"/>
    <property type="project" value="TreeGrafter"/>
</dbReference>
<keyword evidence="7" id="KW-1185">Reference proteome</keyword>
<dbReference type="PANTHER" id="PTHR30146:SF148">
    <property type="entry name" value="HTH-TYPE TRANSCRIPTIONAL REPRESSOR PURR-RELATED"/>
    <property type="match status" value="1"/>
</dbReference>
<dbReference type="Proteomes" id="UP000184088">
    <property type="component" value="Unassembled WGS sequence"/>
</dbReference>
<evidence type="ECO:0000256" key="1">
    <source>
        <dbReference type="ARBA" id="ARBA00022491"/>
    </source>
</evidence>
<sequence length="335" mass="37760">MSTIKDVARLARVSVGTVSRYLNGYTVSEKNRLKIEKAIQQLDFKINPVARSLKTNRSMTVAVLVPALANIFSMSVIEGVERFLDQYGYSLIVCDSEGDVEKEKAKLQFVKDKYVDGVIIMPTTNVGSHVYEIMGREFPVVLIDRLVDDEEFDAVVVDNTNAAYDAVEHLVINGHRQIGIITGPDNISTSRERYKGYQRVLDDYGISIEEEYELHGDYTIDTGYFLMKKLMQLDRPPTAVFVSNYEMTIGAIMAINDIGIQVPEQVSIIGFDQLELSKVIKPSLSVVVQPMETIGQKAAEILYRRMRGDRKDFPLMVRLKAQLYEGKSVKNIALK</sequence>
<dbReference type="SUPFAM" id="SSF47413">
    <property type="entry name" value="lambda repressor-like DNA-binding domains"/>
    <property type="match status" value="1"/>
</dbReference>
<keyword evidence="3" id="KW-0238">DNA-binding</keyword>
<gene>
    <name evidence="6" type="ORF">SAMN02746089_02146</name>
</gene>
<dbReference type="STRING" id="1121256.SAMN02746089_02146"/>
<evidence type="ECO:0000256" key="4">
    <source>
        <dbReference type="ARBA" id="ARBA00023163"/>
    </source>
</evidence>
<dbReference type="PROSITE" id="PS50932">
    <property type="entry name" value="HTH_LACI_2"/>
    <property type="match status" value="1"/>
</dbReference>
<dbReference type="InterPro" id="IPR046335">
    <property type="entry name" value="LacI/GalR-like_sensor"/>
</dbReference>
<dbReference type="CDD" id="cd01392">
    <property type="entry name" value="HTH_LacI"/>
    <property type="match status" value="1"/>
</dbReference>
<evidence type="ECO:0000313" key="6">
    <source>
        <dbReference type="EMBL" id="SHF55578.1"/>
    </source>
</evidence>
<dbReference type="Gene3D" id="3.40.50.2300">
    <property type="match status" value="2"/>
</dbReference>
<feature type="domain" description="HTH lacI-type" evidence="5">
    <location>
        <begin position="2"/>
        <end position="55"/>
    </location>
</feature>
<dbReference type="Pfam" id="PF13377">
    <property type="entry name" value="Peripla_BP_3"/>
    <property type="match status" value="1"/>
</dbReference>
<name>A0A1M5CLH6_9THEO</name>
<dbReference type="EMBL" id="FQVH01000029">
    <property type="protein sequence ID" value="SHF55578.1"/>
    <property type="molecule type" value="Genomic_DNA"/>
</dbReference>
<keyword evidence="2" id="KW-0805">Transcription regulation</keyword>
<accession>A0A1M5CLH6</accession>
<keyword evidence="4" id="KW-0804">Transcription</keyword>
<dbReference type="PANTHER" id="PTHR30146">
    <property type="entry name" value="LACI-RELATED TRANSCRIPTIONAL REPRESSOR"/>
    <property type="match status" value="1"/>
</dbReference>
<dbReference type="InterPro" id="IPR010982">
    <property type="entry name" value="Lambda_DNA-bd_dom_sf"/>
</dbReference>
<dbReference type="InterPro" id="IPR028082">
    <property type="entry name" value="Peripla_BP_I"/>
</dbReference>
<protein>
    <submittedName>
        <fullName evidence="6">Transcriptional regulator, LacI family</fullName>
    </submittedName>
</protein>